<dbReference type="CDD" id="cd01107">
    <property type="entry name" value="HTH_BmrR"/>
    <property type="match status" value="1"/>
</dbReference>
<dbReference type="GO" id="GO:0003700">
    <property type="term" value="F:DNA-binding transcription factor activity"/>
    <property type="evidence" value="ECO:0007669"/>
    <property type="project" value="InterPro"/>
</dbReference>
<comment type="caution">
    <text evidence="3">The sequence shown here is derived from an EMBL/GenBank/DDBJ whole genome shotgun (WGS) entry which is preliminary data.</text>
</comment>
<reference evidence="4" key="1">
    <citation type="submission" date="2015-12" db="EMBL/GenBank/DDBJ databases">
        <authorList>
            <person name="Nair G.R."/>
            <person name="Kaur G."/>
            <person name="Mayilraj S."/>
        </authorList>
    </citation>
    <scope>NUCLEOTIDE SEQUENCE [LARGE SCALE GENOMIC DNA]</scope>
    <source>
        <strain evidence="4">CD08_7</strain>
    </source>
</reference>
<proteinExistence type="predicted"/>
<dbReference type="InterPro" id="IPR000551">
    <property type="entry name" value="MerR-type_HTH_dom"/>
</dbReference>
<dbReference type="Proteomes" id="UP000054023">
    <property type="component" value="Unassembled WGS sequence"/>
</dbReference>
<protein>
    <submittedName>
        <fullName evidence="3">MerR family transcriptional regulator</fullName>
    </submittedName>
</protein>
<evidence type="ECO:0000259" key="2">
    <source>
        <dbReference type="PROSITE" id="PS50937"/>
    </source>
</evidence>
<feature type="domain" description="HTH merR-type" evidence="2">
    <location>
        <begin position="1"/>
        <end position="71"/>
    </location>
</feature>
<dbReference type="SMART" id="SM00871">
    <property type="entry name" value="AraC_E_bind"/>
    <property type="match status" value="1"/>
</dbReference>
<organism evidence="3 4">
    <name type="scientific">Nesterenkonia jeotgali</name>
    <dbReference type="NCBI Taxonomy" id="317018"/>
    <lineage>
        <taxon>Bacteria</taxon>
        <taxon>Bacillati</taxon>
        <taxon>Actinomycetota</taxon>
        <taxon>Actinomycetes</taxon>
        <taxon>Micrococcales</taxon>
        <taxon>Micrococcaceae</taxon>
        <taxon>Nesterenkonia</taxon>
    </lineage>
</organism>
<dbReference type="GO" id="GO:0003677">
    <property type="term" value="F:DNA binding"/>
    <property type="evidence" value="ECO:0007669"/>
    <property type="project" value="UniProtKB-KW"/>
</dbReference>
<dbReference type="OrthoDB" id="7849865at2"/>
<dbReference type="SUPFAM" id="SSF46955">
    <property type="entry name" value="Putative DNA-binding domain"/>
    <property type="match status" value="1"/>
</dbReference>
<dbReference type="Gene3D" id="3.20.80.10">
    <property type="entry name" value="Regulatory factor, effector binding domain"/>
    <property type="match status" value="1"/>
</dbReference>
<dbReference type="PANTHER" id="PTHR30204:SF97">
    <property type="entry name" value="MERR FAMILY REGULATORY PROTEIN"/>
    <property type="match status" value="1"/>
</dbReference>
<dbReference type="SUPFAM" id="SSF55136">
    <property type="entry name" value="Probable bacterial effector-binding domain"/>
    <property type="match status" value="1"/>
</dbReference>
<dbReference type="Pfam" id="PF13411">
    <property type="entry name" value="MerR_1"/>
    <property type="match status" value="1"/>
</dbReference>
<keyword evidence="1" id="KW-0238">DNA-binding</keyword>
<dbReference type="InterPro" id="IPR011256">
    <property type="entry name" value="Reg_factor_effector_dom_sf"/>
</dbReference>
<dbReference type="InterPro" id="IPR010499">
    <property type="entry name" value="AraC_E-bd"/>
</dbReference>
<dbReference type="Gene3D" id="1.10.1660.10">
    <property type="match status" value="1"/>
</dbReference>
<gene>
    <name evidence="3" type="ORF">AVL63_07330</name>
</gene>
<evidence type="ECO:0000313" key="4">
    <source>
        <dbReference type="Proteomes" id="UP000054023"/>
    </source>
</evidence>
<dbReference type="AlphaFoldDB" id="A0A0W8IJN3"/>
<dbReference type="SMART" id="SM00422">
    <property type="entry name" value="HTH_MERR"/>
    <property type="match status" value="1"/>
</dbReference>
<dbReference type="RefSeq" id="WP_058887206.1">
    <property type="nucleotide sequence ID" value="NZ_LQBM01000001.1"/>
</dbReference>
<dbReference type="PANTHER" id="PTHR30204">
    <property type="entry name" value="REDOX-CYCLING DRUG-SENSING TRANSCRIPTIONAL ACTIVATOR SOXR"/>
    <property type="match status" value="1"/>
</dbReference>
<name>A0A0W8IJN3_9MICC</name>
<keyword evidence="4" id="KW-1185">Reference proteome</keyword>
<dbReference type="InterPro" id="IPR009061">
    <property type="entry name" value="DNA-bd_dom_put_sf"/>
</dbReference>
<dbReference type="PROSITE" id="PS50937">
    <property type="entry name" value="HTH_MERR_2"/>
    <property type="match status" value="1"/>
</dbReference>
<accession>A0A0W8IJN3</accession>
<evidence type="ECO:0000313" key="3">
    <source>
        <dbReference type="EMBL" id="KUG60221.1"/>
    </source>
</evidence>
<dbReference type="EMBL" id="LQBM01000001">
    <property type="protein sequence ID" value="KUG60221.1"/>
    <property type="molecule type" value="Genomic_DNA"/>
</dbReference>
<sequence length="276" mass="30238">MLSIGGFAQIGQVTHRMLRHWDRTGLLVPAHTDPFNGYRSYDPEQLQRLHRIVALRQLGFSIEETSSLLRDGIDAEQLTGMLQRRRAEVEKERRTAAARLADVERRLQLIEGKTTVSTIEIVQKPLPAVQLAAITVRVTEQPELAGVVGPSFDAVAEIIGGVRGALDTPIAAYTAHQEGIEASIGYAYDGAEQAGFELVKLPAAEDAFAAVHLGEINGIRTSWQALHQEIIARGFEPAGPCRELYLRADESGRTDEFVVELQQPVRETTASPGPSQ</sequence>
<dbReference type="InterPro" id="IPR047057">
    <property type="entry name" value="MerR_fam"/>
</dbReference>
<dbReference type="STRING" id="317018.AVL63_07330"/>
<evidence type="ECO:0000256" key="1">
    <source>
        <dbReference type="ARBA" id="ARBA00023125"/>
    </source>
</evidence>